<comment type="caution">
    <text evidence="2">The sequence shown here is derived from an EMBL/GenBank/DDBJ whole genome shotgun (WGS) entry which is preliminary data.</text>
</comment>
<dbReference type="Proteomes" id="UP000807469">
    <property type="component" value="Unassembled WGS sequence"/>
</dbReference>
<dbReference type="EMBL" id="MU155137">
    <property type="protein sequence ID" value="KAF9485143.1"/>
    <property type="molecule type" value="Genomic_DNA"/>
</dbReference>
<protein>
    <submittedName>
        <fullName evidence="2">Uncharacterized protein</fullName>
    </submittedName>
</protein>
<feature type="coiled-coil region" evidence="1">
    <location>
        <begin position="298"/>
        <end position="325"/>
    </location>
</feature>
<proteinExistence type="predicted"/>
<name>A0A9P5ZDH3_9AGAR</name>
<dbReference type="AlphaFoldDB" id="A0A9P5ZDH3"/>
<evidence type="ECO:0000256" key="1">
    <source>
        <dbReference type="SAM" id="Coils"/>
    </source>
</evidence>
<keyword evidence="3" id="KW-1185">Reference proteome</keyword>
<organism evidence="2 3">
    <name type="scientific">Pholiota conissans</name>
    <dbReference type="NCBI Taxonomy" id="109636"/>
    <lineage>
        <taxon>Eukaryota</taxon>
        <taxon>Fungi</taxon>
        <taxon>Dikarya</taxon>
        <taxon>Basidiomycota</taxon>
        <taxon>Agaricomycotina</taxon>
        <taxon>Agaricomycetes</taxon>
        <taxon>Agaricomycetidae</taxon>
        <taxon>Agaricales</taxon>
        <taxon>Agaricineae</taxon>
        <taxon>Strophariaceae</taxon>
        <taxon>Pholiota</taxon>
    </lineage>
</organism>
<evidence type="ECO:0000313" key="2">
    <source>
        <dbReference type="EMBL" id="KAF9485143.1"/>
    </source>
</evidence>
<keyword evidence="1" id="KW-0175">Coiled coil</keyword>
<dbReference type="OrthoDB" id="4762016at2759"/>
<evidence type="ECO:0000313" key="3">
    <source>
        <dbReference type="Proteomes" id="UP000807469"/>
    </source>
</evidence>
<accession>A0A9P5ZDH3</accession>
<reference evidence="2" key="1">
    <citation type="submission" date="2020-11" db="EMBL/GenBank/DDBJ databases">
        <authorList>
            <consortium name="DOE Joint Genome Institute"/>
            <person name="Ahrendt S."/>
            <person name="Riley R."/>
            <person name="Andreopoulos W."/>
            <person name="Labutti K."/>
            <person name="Pangilinan J."/>
            <person name="Ruiz-Duenas F.J."/>
            <person name="Barrasa J.M."/>
            <person name="Sanchez-Garcia M."/>
            <person name="Camarero S."/>
            <person name="Miyauchi S."/>
            <person name="Serrano A."/>
            <person name="Linde D."/>
            <person name="Babiker R."/>
            <person name="Drula E."/>
            <person name="Ayuso-Fernandez I."/>
            <person name="Pacheco R."/>
            <person name="Padilla G."/>
            <person name="Ferreira P."/>
            <person name="Barriuso J."/>
            <person name="Kellner H."/>
            <person name="Castanera R."/>
            <person name="Alfaro M."/>
            <person name="Ramirez L."/>
            <person name="Pisabarro A.G."/>
            <person name="Kuo A."/>
            <person name="Tritt A."/>
            <person name="Lipzen A."/>
            <person name="He G."/>
            <person name="Yan M."/>
            <person name="Ng V."/>
            <person name="Cullen D."/>
            <person name="Martin F."/>
            <person name="Rosso M.-N."/>
            <person name="Henrissat B."/>
            <person name="Hibbett D."/>
            <person name="Martinez A.T."/>
            <person name="Grigoriev I.V."/>
        </authorList>
    </citation>
    <scope>NUCLEOTIDE SEQUENCE</scope>
    <source>
        <strain evidence="2">CIRM-BRFM 674</strain>
    </source>
</reference>
<gene>
    <name evidence="2" type="ORF">BDN70DRAFT_871513</name>
</gene>
<sequence>MTIDFKRNVHHLLPPATIIRLRGMSSRNIPFASCDRERPPENGIPISVFCLSLQDHFASKDDVKHVEECIVEELFLYKEPSLSAHELVAARVRQLHGSVPSSDSHIVQDSDTFYIYIERLMGKTTNAENSSPSLANIPVFGSSSLKERYADDVIGSVPHLPRTQGDTLCSRLTFTEAQPLHLHQLVVLATMVHNNNPIYCLTEENCYFFASSIFEILRRTYESASLEVYNTLAGSWYGSRIYGMQITPAAIDWYHRSLIEFMKPIQEKVEQRRAEIDAIYQQHDVEKSAIMQRKDIVIEEKGAELEEMKAELEESKAALEGKDAVIEKLLKLLEGVESFQPESGI</sequence>